<feature type="binding site" evidence="1">
    <location>
        <position position="57"/>
    </location>
    <ligand>
        <name>Mg(2+)</name>
        <dbReference type="ChEBI" id="CHEBI:18420"/>
        <label>1</label>
    </ligand>
</feature>
<dbReference type="OrthoDB" id="9798107at2"/>
<feature type="binding site" evidence="1">
    <location>
        <position position="262"/>
    </location>
    <ligand>
        <name>Mg(2+)</name>
        <dbReference type="ChEBI" id="CHEBI:18420"/>
        <label>1</label>
    </ligand>
</feature>
<dbReference type="RefSeq" id="WP_091333439.1">
    <property type="nucleotide sequence ID" value="NZ_FNOW01000018.1"/>
</dbReference>
<dbReference type="Pfam" id="PF03747">
    <property type="entry name" value="ADP_ribosyl_GH"/>
    <property type="match status" value="1"/>
</dbReference>
<dbReference type="GO" id="GO:0016787">
    <property type="term" value="F:hydrolase activity"/>
    <property type="evidence" value="ECO:0007669"/>
    <property type="project" value="UniProtKB-KW"/>
</dbReference>
<dbReference type="AlphaFoldDB" id="A0A1H3FDR8"/>
<proteinExistence type="predicted"/>
<keyword evidence="1" id="KW-0479">Metal-binding</keyword>
<feature type="binding site" evidence="1">
    <location>
        <position position="261"/>
    </location>
    <ligand>
        <name>Mg(2+)</name>
        <dbReference type="ChEBI" id="CHEBI:18420"/>
        <label>1</label>
    </ligand>
</feature>
<feature type="binding site" evidence="1">
    <location>
        <position position="259"/>
    </location>
    <ligand>
        <name>Mg(2+)</name>
        <dbReference type="ChEBI" id="CHEBI:18420"/>
        <label>1</label>
    </ligand>
</feature>
<accession>A0A1H3FDR8</accession>
<feature type="binding site" evidence="1">
    <location>
        <position position="58"/>
    </location>
    <ligand>
        <name>Mg(2+)</name>
        <dbReference type="ChEBI" id="CHEBI:18420"/>
        <label>1</label>
    </ligand>
</feature>
<dbReference type="InterPro" id="IPR050792">
    <property type="entry name" value="ADP-ribosylglycohydrolase"/>
</dbReference>
<name>A0A1H3FDR8_ALLWA</name>
<dbReference type="InterPro" id="IPR005502">
    <property type="entry name" value="Ribosyl_crysJ1"/>
</dbReference>
<keyword evidence="3" id="KW-1185">Reference proteome</keyword>
<dbReference type="PANTHER" id="PTHR16222">
    <property type="entry name" value="ADP-RIBOSYLGLYCOHYDROLASE"/>
    <property type="match status" value="1"/>
</dbReference>
<dbReference type="Proteomes" id="UP000198672">
    <property type="component" value="Unassembled WGS sequence"/>
</dbReference>
<evidence type="ECO:0000256" key="1">
    <source>
        <dbReference type="PIRSR" id="PIRSR605502-1"/>
    </source>
</evidence>
<dbReference type="EMBL" id="FNOW01000018">
    <property type="protein sequence ID" value="SDX89070.1"/>
    <property type="molecule type" value="Genomic_DNA"/>
</dbReference>
<evidence type="ECO:0000313" key="3">
    <source>
        <dbReference type="Proteomes" id="UP000198672"/>
    </source>
</evidence>
<protein>
    <submittedName>
        <fullName evidence="2">ADP-ribosyl-[dinitrogen reductase] hydrolase</fullName>
    </submittedName>
</protein>
<reference evidence="3" key="1">
    <citation type="submission" date="2016-10" db="EMBL/GenBank/DDBJ databases">
        <authorList>
            <person name="Varghese N."/>
            <person name="Submissions S."/>
        </authorList>
    </citation>
    <scope>NUCLEOTIDE SEQUENCE [LARGE SCALE GENOMIC DNA]</scope>
    <source>
        <strain evidence="3">DSM 173</strain>
    </source>
</reference>
<organism evidence="2 3">
    <name type="scientific">Allochromatium warmingii</name>
    <name type="common">Chromatium warmingii</name>
    <dbReference type="NCBI Taxonomy" id="61595"/>
    <lineage>
        <taxon>Bacteria</taxon>
        <taxon>Pseudomonadati</taxon>
        <taxon>Pseudomonadota</taxon>
        <taxon>Gammaproteobacteria</taxon>
        <taxon>Chromatiales</taxon>
        <taxon>Chromatiaceae</taxon>
        <taxon>Allochromatium</taxon>
    </lineage>
</organism>
<dbReference type="GO" id="GO:0046872">
    <property type="term" value="F:metal ion binding"/>
    <property type="evidence" value="ECO:0007669"/>
    <property type="project" value="UniProtKB-KW"/>
</dbReference>
<dbReference type="InterPro" id="IPR036705">
    <property type="entry name" value="Ribosyl_crysJ1_sf"/>
</dbReference>
<comment type="cofactor">
    <cofactor evidence="1">
        <name>Mg(2+)</name>
        <dbReference type="ChEBI" id="CHEBI:18420"/>
    </cofactor>
    <text evidence="1">Binds 2 magnesium ions per subunit.</text>
</comment>
<dbReference type="Gene3D" id="1.10.4080.10">
    <property type="entry name" value="ADP-ribosylation/Crystallin J1"/>
    <property type="match status" value="1"/>
</dbReference>
<dbReference type="SUPFAM" id="SSF101478">
    <property type="entry name" value="ADP-ribosylglycohydrolase"/>
    <property type="match status" value="1"/>
</dbReference>
<dbReference type="STRING" id="61595.SAMN05421644_11810"/>
<keyword evidence="1" id="KW-0460">Magnesium</keyword>
<sequence>MSLDNVSERMMGCFIGLVVGDAFGAPYEFFPRGKLIVQETFTEIVNSKLQIKKGEWTDDSSMALALADSLLSCGGFDPKDQMQRYRRWVFTDEGYCSSRATAFGFGQTFLHALWCSKKNDIPYPGSINPKRPGNGSLMRLAPIPIYFLSDLEQTINYAGLSSMVTHGHPESVYGARLFARILHQALKGREKAEILQQTPESDAPERIQAIANGAYLDKPMEEIDGTFFAAQSLEAAMWCFARTDSFKDAIRLAVALGGDTDSTAAVCGQVAGAYYGLSAIPEPWTTELVKRDEVFAVAERLCQAGCADK</sequence>
<dbReference type="PANTHER" id="PTHR16222:SF12">
    <property type="entry name" value="ADP-RIBOSYLGLYCOHYDROLASE-RELATED"/>
    <property type="match status" value="1"/>
</dbReference>
<evidence type="ECO:0000313" key="2">
    <source>
        <dbReference type="EMBL" id="SDX89070.1"/>
    </source>
</evidence>
<gene>
    <name evidence="2" type="ORF">SAMN05421644_11810</name>
</gene>
<feature type="binding site" evidence="1">
    <location>
        <position position="59"/>
    </location>
    <ligand>
        <name>Mg(2+)</name>
        <dbReference type="ChEBI" id="CHEBI:18420"/>
        <label>1</label>
    </ligand>
</feature>
<keyword evidence="2" id="KW-0378">Hydrolase</keyword>